<organism evidence="6 7">
    <name type="scientific">Luedemannella helvata</name>
    <dbReference type="NCBI Taxonomy" id="349315"/>
    <lineage>
        <taxon>Bacteria</taxon>
        <taxon>Bacillati</taxon>
        <taxon>Actinomycetota</taxon>
        <taxon>Actinomycetes</taxon>
        <taxon>Micromonosporales</taxon>
        <taxon>Micromonosporaceae</taxon>
        <taxon>Luedemannella</taxon>
    </lineage>
</organism>
<evidence type="ECO:0000256" key="4">
    <source>
        <dbReference type="PROSITE-ProRule" id="PRU00335"/>
    </source>
</evidence>
<keyword evidence="7" id="KW-1185">Reference proteome</keyword>
<dbReference type="Proteomes" id="UP001500655">
    <property type="component" value="Unassembled WGS sequence"/>
</dbReference>
<gene>
    <name evidence="6" type="ORF">GCM10009681_53300</name>
</gene>
<keyword evidence="2 4" id="KW-0238">DNA-binding</keyword>
<accession>A0ABN2L4K0</accession>
<keyword evidence="3" id="KW-0804">Transcription</keyword>
<dbReference type="InterPro" id="IPR025996">
    <property type="entry name" value="MT1864/Rv1816-like_C"/>
</dbReference>
<dbReference type="InterPro" id="IPR036271">
    <property type="entry name" value="Tet_transcr_reg_TetR-rel_C_sf"/>
</dbReference>
<dbReference type="SUPFAM" id="SSF46689">
    <property type="entry name" value="Homeodomain-like"/>
    <property type="match status" value="1"/>
</dbReference>
<dbReference type="Gene3D" id="1.10.357.10">
    <property type="entry name" value="Tetracycline Repressor, domain 2"/>
    <property type="match status" value="1"/>
</dbReference>
<evidence type="ECO:0000259" key="5">
    <source>
        <dbReference type="PROSITE" id="PS50977"/>
    </source>
</evidence>
<dbReference type="InterPro" id="IPR009057">
    <property type="entry name" value="Homeodomain-like_sf"/>
</dbReference>
<comment type="caution">
    <text evidence="6">The sequence shown here is derived from an EMBL/GenBank/DDBJ whole genome shotgun (WGS) entry which is preliminary data.</text>
</comment>
<dbReference type="PROSITE" id="PS50977">
    <property type="entry name" value="HTH_TETR_2"/>
    <property type="match status" value="1"/>
</dbReference>
<proteinExistence type="predicted"/>
<evidence type="ECO:0000313" key="7">
    <source>
        <dbReference type="Proteomes" id="UP001500655"/>
    </source>
</evidence>
<reference evidence="6 7" key="1">
    <citation type="journal article" date="2019" name="Int. J. Syst. Evol. Microbiol.">
        <title>The Global Catalogue of Microorganisms (GCM) 10K type strain sequencing project: providing services to taxonomists for standard genome sequencing and annotation.</title>
        <authorList>
            <consortium name="The Broad Institute Genomics Platform"/>
            <consortium name="The Broad Institute Genome Sequencing Center for Infectious Disease"/>
            <person name="Wu L."/>
            <person name="Ma J."/>
        </authorList>
    </citation>
    <scope>NUCLEOTIDE SEQUENCE [LARGE SCALE GENOMIC DNA]</scope>
    <source>
        <strain evidence="6 7">JCM 13249</strain>
    </source>
</reference>
<dbReference type="RefSeq" id="WP_344087883.1">
    <property type="nucleotide sequence ID" value="NZ_BAAALS010000041.1"/>
</dbReference>
<feature type="DNA-binding region" description="H-T-H motif" evidence="4">
    <location>
        <begin position="37"/>
        <end position="56"/>
    </location>
</feature>
<dbReference type="Pfam" id="PF00440">
    <property type="entry name" value="TetR_N"/>
    <property type="match status" value="1"/>
</dbReference>
<dbReference type="InterPro" id="IPR001647">
    <property type="entry name" value="HTH_TetR"/>
</dbReference>
<sequence>MNPSRTDRSGYHHGDLANALTKAATELARTGGPEAVVLREAARQVGVSATAAYRHFAGHSELIHAVKEYALSRLGAAMQVELAATDPLPDPAEDAYRRLAALGRGYLNFAVAEPGLFRTAFCHADKPTFDSLDKDPNATEPYRLLSAVLDDLVAVGSLDLDRREYAETMAWSTVHGLALLMLEGPLQNLPQEVYDAVVNRLTAFVRDGLTTR</sequence>
<dbReference type="SUPFAM" id="SSF48498">
    <property type="entry name" value="Tetracyclin repressor-like, C-terminal domain"/>
    <property type="match status" value="1"/>
</dbReference>
<dbReference type="EMBL" id="BAAALS010000041">
    <property type="protein sequence ID" value="GAA1775022.1"/>
    <property type="molecule type" value="Genomic_DNA"/>
</dbReference>
<protein>
    <submittedName>
        <fullName evidence="6">TetR/AcrR family transcriptional regulator</fullName>
    </submittedName>
</protein>
<evidence type="ECO:0000256" key="2">
    <source>
        <dbReference type="ARBA" id="ARBA00023125"/>
    </source>
</evidence>
<evidence type="ECO:0000256" key="1">
    <source>
        <dbReference type="ARBA" id="ARBA00023015"/>
    </source>
</evidence>
<name>A0ABN2L4K0_9ACTN</name>
<keyword evidence="1" id="KW-0805">Transcription regulation</keyword>
<feature type="domain" description="HTH tetR-type" evidence="5">
    <location>
        <begin position="14"/>
        <end position="74"/>
    </location>
</feature>
<evidence type="ECO:0000256" key="3">
    <source>
        <dbReference type="ARBA" id="ARBA00023163"/>
    </source>
</evidence>
<dbReference type="Pfam" id="PF13305">
    <property type="entry name" value="TetR_C_33"/>
    <property type="match status" value="1"/>
</dbReference>
<evidence type="ECO:0000313" key="6">
    <source>
        <dbReference type="EMBL" id="GAA1775022.1"/>
    </source>
</evidence>